<organism evidence="1 2">
    <name type="scientific">Mycena pura</name>
    <dbReference type="NCBI Taxonomy" id="153505"/>
    <lineage>
        <taxon>Eukaryota</taxon>
        <taxon>Fungi</taxon>
        <taxon>Dikarya</taxon>
        <taxon>Basidiomycota</taxon>
        <taxon>Agaricomycotina</taxon>
        <taxon>Agaricomycetes</taxon>
        <taxon>Agaricomycetidae</taxon>
        <taxon>Agaricales</taxon>
        <taxon>Marasmiineae</taxon>
        <taxon>Mycenaceae</taxon>
        <taxon>Mycena</taxon>
    </lineage>
</organism>
<accession>A0AAD6UP46</accession>
<comment type="caution">
    <text evidence="1">The sequence shown here is derived from an EMBL/GenBank/DDBJ whole genome shotgun (WGS) entry which is preliminary data.</text>
</comment>
<reference evidence="1" key="1">
    <citation type="submission" date="2023-03" db="EMBL/GenBank/DDBJ databases">
        <title>Massive genome expansion in bonnet fungi (Mycena s.s.) driven by repeated elements and novel gene families across ecological guilds.</title>
        <authorList>
            <consortium name="Lawrence Berkeley National Laboratory"/>
            <person name="Harder C.B."/>
            <person name="Miyauchi S."/>
            <person name="Viragh M."/>
            <person name="Kuo A."/>
            <person name="Thoen E."/>
            <person name="Andreopoulos B."/>
            <person name="Lu D."/>
            <person name="Skrede I."/>
            <person name="Drula E."/>
            <person name="Henrissat B."/>
            <person name="Morin E."/>
            <person name="Kohler A."/>
            <person name="Barry K."/>
            <person name="LaButti K."/>
            <person name="Morin E."/>
            <person name="Salamov A."/>
            <person name="Lipzen A."/>
            <person name="Mereny Z."/>
            <person name="Hegedus B."/>
            <person name="Baldrian P."/>
            <person name="Stursova M."/>
            <person name="Weitz H."/>
            <person name="Taylor A."/>
            <person name="Grigoriev I.V."/>
            <person name="Nagy L.G."/>
            <person name="Martin F."/>
            <person name="Kauserud H."/>
        </authorList>
    </citation>
    <scope>NUCLEOTIDE SEQUENCE</scope>
    <source>
        <strain evidence="1">9144</strain>
    </source>
</reference>
<keyword evidence="2" id="KW-1185">Reference proteome</keyword>
<proteinExistence type="predicted"/>
<dbReference type="EMBL" id="JARJCW010000201">
    <property type="protein sequence ID" value="KAJ7187434.1"/>
    <property type="molecule type" value="Genomic_DNA"/>
</dbReference>
<sequence length="257" mass="28639">MTLQPVALVKFFGVSEETLCVPRAVCGSHTLHDLAGCASAWVHGAKLECPAQESGARSIIHDDKQAHGRWGPIAGHLPAALPVKRWITDARGQQQFFHNFWLHLLATARDTNAGDCLAIIFSLLFVRLRQHHFLLAAVHAQGHATDKRGRRKVAKGHLTRVPPLPSGIEEWTRASLHPEHPHISARADTEDFDASSIYHFLAPPPFDIPESEREAARTPQPYHRGGTAWLRHRALDGIRRDTSLRIPSARRQYILGP</sequence>
<dbReference type="Proteomes" id="UP001219525">
    <property type="component" value="Unassembled WGS sequence"/>
</dbReference>
<gene>
    <name evidence="1" type="ORF">GGX14DRAFT_581099</name>
</gene>
<evidence type="ECO:0000313" key="2">
    <source>
        <dbReference type="Proteomes" id="UP001219525"/>
    </source>
</evidence>
<dbReference type="AlphaFoldDB" id="A0AAD6UP46"/>
<evidence type="ECO:0000313" key="1">
    <source>
        <dbReference type="EMBL" id="KAJ7187434.1"/>
    </source>
</evidence>
<protein>
    <submittedName>
        <fullName evidence="1">Uncharacterized protein</fullName>
    </submittedName>
</protein>
<name>A0AAD6UP46_9AGAR</name>